<reference evidence="2 3" key="2">
    <citation type="submission" date="2020-08" db="EMBL/GenBank/DDBJ databases">
        <authorList>
            <person name="Partida-Martinez L."/>
            <person name="Huntemann M."/>
            <person name="Clum A."/>
            <person name="Wang J."/>
            <person name="Palaniappan K."/>
            <person name="Ritter S."/>
            <person name="Chen I.-M."/>
            <person name="Stamatis D."/>
            <person name="Reddy T."/>
            <person name="O'Malley R."/>
            <person name="Daum C."/>
            <person name="Shapiro N."/>
            <person name="Ivanova N."/>
            <person name="Kyrpides N."/>
            <person name="Woyke T."/>
        </authorList>
    </citation>
    <scope>NUCLEOTIDE SEQUENCE [LARGE SCALE GENOMIC DNA]</scope>
    <source>
        <strain evidence="2 3">AS2.23</strain>
    </source>
</reference>
<dbReference type="Pfam" id="PF12275">
    <property type="entry name" value="DUF3616"/>
    <property type="match status" value="1"/>
</dbReference>
<name>A0A7W4XYT4_KINRA</name>
<evidence type="ECO:0000313" key="3">
    <source>
        <dbReference type="Proteomes" id="UP000533269"/>
    </source>
</evidence>
<protein>
    <recommendedName>
        <fullName evidence="1">DUF3616 domain-containing protein</fullName>
    </recommendedName>
</protein>
<dbReference type="Proteomes" id="UP000533269">
    <property type="component" value="Unassembled WGS sequence"/>
</dbReference>
<dbReference type="InterPro" id="IPR022060">
    <property type="entry name" value="DUF3616"/>
</dbReference>
<comment type="caution">
    <text evidence="2">The sequence shown here is derived from an EMBL/GenBank/DDBJ whole genome shotgun (WGS) entry which is preliminary data.</text>
</comment>
<proteinExistence type="predicted"/>
<evidence type="ECO:0000259" key="1">
    <source>
        <dbReference type="Pfam" id="PF12275"/>
    </source>
</evidence>
<sequence length="369" mass="39566">MHPSRQVPLFFDEASKATSTHVNLSAVRTDGRHLWLAGDETATLERLTALGGDGTADGFGHQVSVPLAELVDLPGPHEEEADVEGLARSGPWLWAIGSHSLKRRRIRDHDPDAKARKRLGKVVREPNRYVLVRLPVDPATGLPAREVTVDGETLTAAVLGAHDDDLTTHLAGDDLLAPFLTIPSKDNGLDVEGVAVHRSADGVRLYAGLRGPVLRGWAVVLELRPATHRKHPDRLVLEEFGDGPERGTYRLHLLDLHGLGVRDLCPDGDHLLVLSGPSMGLSGPVRVHRWIGAGRAEAADVVRRAELPVVLDLPHGQGEDHPEGIALLPPDPGVPGAPARLLVVLDSPAPGRHTAAGAVLADLWELPRP</sequence>
<organism evidence="2 3">
    <name type="scientific">Kineococcus radiotolerans</name>
    <dbReference type="NCBI Taxonomy" id="131568"/>
    <lineage>
        <taxon>Bacteria</taxon>
        <taxon>Bacillati</taxon>
        <taxon>Actinomycetota</taxon>
        <taxon>Actinomycetes</taxon>
        <taxon>Kineosporiales</taxon>
        <taxon>Kineosporiaceae</taxon>
        <taxon>Kineococcus</taxon>
    </lineage>
</organism>
<feature type="domain" description="DUF3616" evidence="1">
    <location>
        <begin position="23"/>
        <end position="362"/>
    </location>
</feature>
<dbReference type="AlphaFoldDB" id="A0A7W4XYT4"/>
<reference evidence="2 3" key="1">
    <citation type="submission" date="2020-08" db="EMBL/GenBank/DDBJ databases">
        <title>The Agave Microbiome: Exploring the role of microbial communities in plant adaptations to desert environments.</title>
        <authorList>
            <person name="Partida-Martinez L.P."/>
        </authorList>
    </citation>
    <scope>NUCLEOTIDE SEQUENCE [LARGE SCALE GENOMIC DNA]</scope>
    <source>
        <strain evidence="2 3">AS2.23</strain>
    </source>
</reference>
<evidence type="ECO:0000313" key="2">
    <source>
        <dbReference type="EMBL" id="MBB2902580.1"/>
    </source>
</evidence>
<dbReference type="EMBL" id="JACHVY010000003">
    <property type="protein sequence ID" value="MBB2902580.1"/>
    <property type="molecule type" value="Genomic_DNA"/>
</dbReference>
<gene>
    <name evidence="2" type="ORF">FHR75_003411</name>
</gene>
<dbReference type="RefSeq" id="WP_183392322.1">
    <property type="nucleotide sequence ID" value="NZ_JACHVY010000003.1"/>
</dbReference>
<accession>A0A7W4XYT4</accession>